<organism evidence="3">
    <name type="scientific">Gongylonema pulchrum</name>
    <dbReference type="NCBI Taxonomy" id="637853"/>
    <lineage>
        <taxon>Eukaryota</taxon>
        <taxon>Metazoa</taxon>
        <taxon>Ecdysozoa</taxon>
        <taxon>Nematoda</taxon>
        <taxon>Chromadorea</taxon>
        <taxon>Rhabditida</taxon>
        <taxon>Spirurina</taxon>
        <taxon>Spiruromorpha</taxon>
        <taxon>Spiruroidea</taxon>
        <taxon>Gongylonematidae</taxon>
        <taxon>Gongylonema</taxon>
    </lineage>
</organism>
<gene>
    <name evidence="1" type="ORF">GPUH_LOCUS10061</name>
</gene>
<evidence type="ECO:0000313" key="3">
    <source>
        <dbReference type="WBParaSite" id="GPUH_0001007301-mRNA-1"/>
    </source>
</evidence>
<dbReference type="EMBL" id="UYRT01036073">
    <property type="protein sequence ID" value="VDK81346.1"/>
    <property type="molecule type" value="Genomic_DNA"/>
</dbReference>
<dbReference type="Gene3D" id="3.40.50.2000">
    <property type="entry name" value="Glycogen Phosphorylase B"/>
    <property type="match status" value="1"/>
</dbReference>
<dbReference type="OrthoDB" id="448893at2759"/>
<evidence type="ECO:0000313" key="1">
    <source>
        <dbReference type="EMBL" id="VDK81346.1"/>
    </source>
</evidence>
<dbReference type="AlphaFoldDB" id="A0A183DMX0"/>
<name>A0A183DMX0_9BILA</name>
<keyword evidence="2" id="KW-1185">Reference proteome</keyword>
<reference evidence="3" key="1">
    <citation type="submission" date="2016-06" db="UniProtKB">
        <authorList>
            <consortium name="WormBaseParasite"/>
        </authorList>
    </citation>
    <scope>IDENTIFICATION</scope>
</reference>
<accession>A0A183DMX0</accession>
<dbReference type="WBParaSite" id="GPUH_0001007301-mRNA-1">
    <property type="protein sequence ID" value="GPUH_0001007301-mRNA-1"/>
    <property type="gene ID" value="GPUH_0001007301"/>
</dbReference>
<evidence type="ECO:0000313" key="2">
    <source>
        <dbReference type="Proteomes" id="UP000271098"/>
    </source>
</evidence>
<sequence length="73" mass="8429">MPEVNPARLMVVYPPCDVDAISAGGIPVSRKKRPYNKQYTFLSMNRFWPEKRLDIIVEAAGKYFIFLFIGSFQ</sequence>
<proteinExistence type="predicted"/>
<dbReference type="SUPFAM" id="SSF53756">
    <property type="entry name" value="UDP-Glycosyltransferase/glycogen phosphorylase"/>
    <property type="match status" value="1"/>
</dbReference>
<protein>
    <submittedName>
        <fullName evidence="3">Transposase</fullName>
    </submittedName>
</protein>
<reference evidence="1 2" key="2">
    <citation type="submission" date="2018-11" db="EMBL/GenBank/DDBJ databases">
        <authorList>
            <consortium name="Pathogen Informatics"/>
        </authorList>
    </citation>
    <scope>NUCLEOTIDE SEQUENCE [LARGE SCALE GENOMIC DNA]</scope>
</reference>
<dbReference type="Proteomes" id="UP000271098">
    <property type="component" value="Unassembled WGS sequence"/>
</dbReference>